<evidence type="ECO:0000313" key="2">
    <source>
        <dbReference type="Proteomes" id="UP000184932"/>
    </source>
</evidence>
<evidence type="ECO:0000313" key="1">
    <source>
        <dbReference type="EMBL" id="SIN92334.1"/>
    </source>
</evidence>
<reference evidence="2" key="1">
    <citation type="submission" date="2016-11" db="EMBL/GenBank/DDBJ databases">
        <authorList>
            <person name="Varghese N."/>
            <person name="Submissions S."/>
        </authorList>
    </citation>
    <scope>NUCLEOTIDE SEQUENCE [LARGE SCALE GENOMIC DNA]</scope>
    <source>
        <strain evidence="2">DSM 29440</strain>
    </source>
</reference>
<dbReference type="AlphaFoldDB" id="A0A1N6FAT0"/>
<organism evidence="1 2">
    <name type="scientific">Vannielia litorea</name>
    <dbReference type="NCBI Taxonomy" id="1217970"/>
    <lineage>
        <taxon>Bacteria</taxon>
        <taxon>Pseudomonadati</taxon>
        <taxon>Pseudomonadota</taxon>
        <taxon>Alphaproteobacteria</taxon>
        <taxon>Rhodobacterales</taxon>
        <taxon>Paracoccaceae</taxon>
        <taxon>Vannielia</taxon>
    </lineage>
</organism>
<name>A0A1N6FAT0_9RHOB</name>
<dbReference type="Proteomes" id="UP000184932">
    <property type="component" value="Unassembled WGS sequence"/>
</dbReference>
<dbReference type="EMBL" id="FSRL01000001">
    <property type="protein sequence ID" value="SIN92334.1"/>
    <property type="molecule type" value="Genomic_DNA"/>
</dbReference>
<accession>A0A1N6FAT0</accession>
<keyword evidence="2" id="KW-1185">Reference proteome</keyword>
<proteinExistence type="predicted"/>
<sequence>MFRLSELTTAKPTTFELVPEAAALGRMADALGILGLRKLRFKGRLTPVGKQDWRLDAELGATVVQPCVVTLDPVTTRIEEPVTRRYLADFSFPEDDEVEMPEDDEAEPLPAVLDLGEVMQEALALALPAFPRAEGVELGEAVFTEPGAEPLTEESVKPFAGLADLKKRMED</sequence>
<dbReference type="RefSeq" id="WP_245794403.1">
    <property type="nucleotide sequence ID" value="NZ_FSRL01000001.1"/>
</dbReference>
<gene>
    <name evidence="1" type="ORF">SAMN05444002_1518</name>
</gene>
<dbReference type="STRING" id="1217970.SAMN05444002_1518"/>
<dbReference type="Pfam" id="PF02620">
    <property type="entry name" value="YceD"/>
    <property type="match status" value="1"/>
</dbReference>
<dbReference type="InterPro" id="IPR003772">
    <property type="entry name" value="YceD"/>
</dbReference>
<protein>
    <submittedName>
        <fullName evidence="1">Uncharacterized metal-binding protein YceD, DUF177 family</fullName>
    </submittedName>
</protein>